<accession>A0A160U3C0</accession>
<feature type="region of interest" description="Disordered" evidence="1">
    <location>
        <begin position="9"/>
        <end position="45"/>
    </location>
</feature>
<evidence type="ECO:0000313" key="2">
    <source>
        <dbReference type="EMBL" id="CUS57827.1"/>
    </source>
</evidence>
<reference evidence="2" key="1">
    <citation type="submission" date="2015-10" db="EMBL/GenBank/DDBJ databases">
        <authorList>
            <person name="Gilbert D.G."/>
        </authorList>
    </citation>
    <scope>NUCLEOTIDE SEQUENCE</scope>
</reference>
<protein>
    <recommendedName>
        <fullName evidence="3">Cell division organizing protein PopZ</fullName>
    </recommendedName>
</protein>
<proteinExistence type="predicted"/>
<organism evidence="2">
    <name type="scientific">hydrothermal vent metagenome</name>
    <dbReference type="NCBI Taxonomy" id="652676"/>
    <lineage>
        <taxon>unclassified sequences</taxon>
        <taxon>metagenomes</taxon>
        <taxon>ecological metagenomes</taxon>
    </lineage>
</organism>
<dbReference type="EMBL" id="CZQD01000048">
    <property type="protein sequence ID" value="CUS57827.1"/>
    <property type="molecule type" value="Genomic_DNA"/>
</dbReference>
<gene>
    <name evidence="2" type="ORF">MGWOODY_Hyp1907</name>
</gene>
<name>A0A160U3C0_9ZZZZ</name>
<sequence>MEEILASIRKIISDDDTAPQAEESAHAEETSAPVEAEASFDEDDLHDIDDVMFEDEPAADEASAEEVVADEDAFEVEFEQFDSSADEVSEPPSFEEMLGAARAVVAAPKAEEAEEVVEEVFPEALVEEVAPEPEPELEPEPAAPEPVAASVSVEEDMAATARYQQTILTDDQTADVAAGALGKLISKMDMGGDNTIEGLVREMLKPMMKDWLDANLAKIVEEKVEAEVQRIARMAR</sequence>
<dbReference type="AlphaFoldDB" id="A0A160U3C0"/>
<dbReference type="Pfam" id="PF10691">
    <property type="entry name" value="DUF2497"/>
    <property type="match status" value="1"/>
</dbReference>
<evidence type="ECO:0008006" key="3">
    <source>
        <dbReference type="Google" id="ProtNLM"/>
    </source>
</evidence>
<dbReference type="InterPro" id="IPR019632">
    <property type="entry name" value="DUF2497"/>
</dbReference>
<evidence type="ECO:0000256" key="1">
    <source>
        <dbReference type="SAM" id="MobiDB-lite"/>
    </source>
</evidence>